<dbReference type="PANTHER" id="PTHR43433:SF5">
    <property type="entry name" value="AB HYDROLASE-1 DOMAIN-CONTAINING PROTEIN"/>
    <property type="match status" value="1"/>
</dbReference>
<dbReference type="InterPro" id="IPR029058">
    <property type="entry name" value="AB_hydrolase_fold"/>
</dbReference>
<gene>
    <name evidence="3" type="ORF">LSUE1_G001337</name>
</gene>
<dbReference type="GO" id="GO:0016787">
    <property type="term" value="F:hydrolase activity"/>
    <property type="evidence" value="ECO:0007669"/>
    <property type="project" value="UniProtKB-KW"/>
</dbReference>
<feature type="compositionally biased region" description="Polar residues" evidence="1">
    <location>
        <begin position="235"/>
        <end position="245"/>
    </location>
</feature>
<dbReference type="EMBL" id="QGMK01000132">
    <property type="protein sequence ID" value="TVY83988.1"/>
    <property type="molecule type" value="Genomic_DNA"/>
</dbReference>
<dbReference type="InterPro" id="IPR000073">
    <property type="entry name" value="AB_hydrolase_1"/>
</dbReference>
<keyword evidence="4" id="KW-1185">Reference proteome</keyword>
<dbReference type="InterPro" id="IPR050471">
    <property type="entry name" value="AB_hydrolase"/>
</dbReference>
<dbReference type="OrthoDB" id="408373at2759"/>
<dbReference type="Proteomes" id="UP000469558">
    <property type="component" value="Unassembled WGS sequence"/>
</dbReference>
<sequence length="380" mass="40911">MDTLLSDFPWLGSPRNFALIGSSVAGTLALVALTRYAFHSTPPKIIPSPRITVLPNLSKEEQNALAYPPDIFPGSRDVVSPYGTFRAYEFGPEQGRKVVLLHGISTPCVALGGIATALVEKGCRVILFDLWGRGYSDSVDLPHDSRLYTSQILLAVTSSPLSWTPEGFSVIGYSLGGGIAADFAASFPDLVTGLVLLAPGGLIRSRHFGWQSRLLYSGLLPDSLLERLVRKRLGGTSSNTSSTKQGDAEKAAQEEIKGNSSQGFDSTPLSKKWPGVTVGRVTDWQLANHEGFVRSFVSSIKFASLEGAHERWKKLGALKEKVIIIAGKTDPIIVADELHEDATATVGADNIEWRVIEGGHEFPISCPDEVVNEIAGVWGI</sequence>
<feature type="compositionally biased region" description="Basic and acidic residues" evidence="1">
    <location>
        <begin position="246"/>
        <end position="257"/>
    </location>
</feature>
<organism evidence="3 4">
    <name type="scientific">Lachnellula suecica</name>
    <dbReference type="NCBI Taxonomy" id="602035"/>
    <lineage>
        <taxon>Eukaryota</taxon>
        <taxon>Fungi</taxon>
        <taxon>Dikarya</taxon>
        <taxon>Ascomycota</taxon>
        <taxon>Pezizomycotina</taxon>
        <taxon>Leotiomycetes</taxon>
        <taxon>Helotiales</taxon>
        <taxon>Lachnaceae</taxon>
        <taxon>Lachnellula</taxon>
    </lineage>
</organism>
<dbReference type="Pfam" id="PF12697">
    <property type="entry name" value="Abhydrolase_6"/>
    <property type="match status" value="1"/>
</dbReference>
<name>A0A8T9CEH9_9HELO</name>
<protein>
    <submittedName>
        <fullName evidence="3">Serine hydrolase-like protein</fullName>
    </submittedName>
</protein>
<proteinExistence type="predicted"/>
<reference evidence="3 4" key="1">
    <citation type="submission" date="2018-05" db="EMBL/GenBank/DDBJ databases">
        <title>Genome sequencing and assembly of the regulated plant pathogen Lachnellula willkommii and related sister species for the development of diagnostic species identification markers.</title>
        <authorList>
            <person name="Giroux E."/>
            <person name="Bilodeau G."/>
        </authorList>
    </citation>
    <scope>NUCLEOTIDE SEQUENCE [LARGE SCALE GENOMIC DNA]</scope>
    <source>
        <strain evidence="3 4">CBS 268.59</strain>
    </source>
</reference>
<evidence type="ECO:0000313" key="3">
    <source>
        <dbReference type="EMBL" id="TVY83988.1"/>
    </source>
</evidence>
<evidence type="ECO:0000259" key="2">
    <source>
        <dbReference type="Pfam" id="PF12697"/>
    </source>
</evidence>
<dbReference type="Gene3D" id="3.40.50.1820">
    <property type="entry name" value="alpha/beta hydrolase"/>
    <property type="match status" value="1"/>
</dbReference>
<evidence type="ECO:0000313" key="4">
    <source>
        <dbReference type="Proteomes" id="UP000469558"/>
    </source>
</evidence>
<comment type="caution">
    <text evidence="3">The sequence shown here is derived from an EMBL/GenBank/DDBJ whole genome shotgun (WGS) entry which is preliminary data.</text>
</comment>
<keyword evidence="3" id="KW-0378">Hydrolase</keyword>
<dbReference type="AlphaFoldDB" id="A0A8T9CEH9"/>
<dbReference type="PRINTS" id="PR00111">
    <property type="entry name" value="ABHYDROLASE"/>
</dbReference>
<feature type="compositionally biased region" description="Polar residues" evidence="1">
    <location>
        <begin position="258"/>
        <end position="268"/>
    </location>
</feature>
<accession>A0A8T9CEH9</accession>
<feature type="region of interest" description="Disordered" evidence="1">
    <location>
        <begin position="234"/>
        <end position="268"/>
    </location>
</feature>
<dbReference type="PANTHER" id="PTHR43433">
    <property type="entry name" value="HYDROLASE, ALPHA/BETA FOLD FAMILY PROTEIN"/>
    <property type="match status" value="1"/>
</dbReference>
<feature type="domain" description="AB hydrolase-1" evidence="2">
    <location>
        <begin position="98"/>
        <end position="372"/>
    </location>
</feature>
<evidence type="ECO:0000256" key="1">
    <source>
        <dbReference type="SAM" id="MobiDB-lite"/>
    </source>
</evidence>
<dbReference type="SUPFAM" id="SSF53474">
    <property type="entry name" value="alpha/beta-Hydrolases"/>
    <property type="match status" value="1"/>
</dbReference>